<dbReference type="Pfam" id="PF00263">
    <property type="entry name" value="Secretin"/>
    <property type="match status" value="1"/>
</dbReference>
<protein>
    <recommendedName>
        <fullName evidence="8">Secretin/TonB short N-terminal domain-containing protein</fullName>
    </recommendedName>
</protein>
<dbReference type="STRING" id="1125411.W908_03290"/>
<dbReference type="AlphaFoldDB" id="A0A0M5KS58"/>
<dbReference type="PANTHER" id="PTHR30604">
    <property type="entry name" value="PROTEIN TRANSPORT PROTEIN HOFQ"/>
    <property type="match status" value="1"/>
</dbReference>
<dbReference type="KEGG" id="tsn:W908_03290"/>
<dbReference type="PROSITE" id="PS51257">
    <property type="entry name" value="PROKAR_LIPOPROTEIN"/>
    <property type="match status" value="1"/>
</dbReference>
<evidence type="ECO:0000259" key="8">
    <source>
        <dbReference type="SMART" id="SM00965"/>
    </source>
</evidence>
<evidence type="ECO:0000313" key="9">
    <source>
        <dbReference type="EMBL" id="ALE02660.1"/>
    </source>
</evidence>
<dbReference type="Gene3D" id="3.30.1370.120">
    <property type="match status" value="1"/>
</dbReference>
<dbReference type="GO" id="GO:0009306">
    <property type="term" value="P:protein secretion"/>
    <property type="evidence" value="ECO:0007669"/>
    <property type="project" value="InterPro"/>
</dbReference>
<proteinExistence type="inferred from homology"/>
<dbReference type="Pfam" id="PF03958">
    <property type="entry name" value="Secretin_N"/>
    <property type="match status" value="1"/>
</dbReference>
<keyword evidence="5" id="KW-0998">Cell outer membrane</keyword>
<keyword evidence="3" id="KW-0732">Signal</keyword>
<dbReference type="PRINTS" id="PR00811">
    <property type="entry name" value="BCTERIALGSPD"/>
</dbReference>
<keyword evidence="10" id="KW-1185">Reference proteome</keyword>
<organism evidence="9 10">
    <name type="scientific">Candidatus Pseudothioglobus singularis PS1</name>
    <dbReference type="NCBI Taxonomy" id="1125411"/>
    <lineage>
        <taxon>Bacteria</taxon>
        <taxon>Pseudomonadati</taxon>
        <taxon>Pseudomonadota</taxon>
        <taxon>Gammaproteobacteria</taxon>
        <taxon>Candidatus Pseudothioglobaceae</taxon>
        <taxon>Candidatus Pseudothioglobus</taxon>
    </lineage>
</organism>
<dbReference type="Proteomes" id="UP000068905">
    <property type="component" value="Chromosome"/>
</dbReference>
<dbReference type="EMBL" id="CP006911">
    <property type="protein sequence ID" value="ALE02660.1"/>
    <property type="molecule type" value="Genomic_DNA"/>
</dbReference>
<dbReference type="InterPro" id="IPR001775">
    <property type="entry name" value="GspD/PilQ"/>
</dbReference>
<evidence type="ECO:0000256" key="4">
    <source>
        <dbReference type="ARBA" id="ARBA00023136"/>
    </source>
</evidence>
<evidence type="ECO:0000313" key="10">
    <source>
        <dbReference type="Proteomes" id="UP000068905"/>
    </source>
</evidence>
<name>A0A0M5KS58_9GAMM</name>
<dbReference type="NCBIfam" id="TIGR02515">
    <property type="entry name" value="IV_pilus_PilQ"/>
    <property type="match status" value="1"/>
</dbReference>
<gene>
    <name evidence="9" type="ORF">W908_03290</name>
</gene>
<evidence type="ECO:0000256" key="3">
    <source>
        <dbReference type="ARBA" id="ARBA00022729"/>
    </source>
</evidence>
<dbReference type="InterPro" id="IPR038591">
    <property type="entry name" value="NolW-like_sf"/>
</dbReference>
<evidence type="ECO:0000256" key="7">
    <source>
        <dbReference type="RuleBase" id="RU004004"/>
    </source>
</evidence>
<evidence type="ECO:0000256" key="6">
    <source>
        <dbReference type="RuleBase" id="RU004003"/>
    </source>
</evidence>
<accession>A0A0M5KS58</accession>
<evidence type="ECO:0000256" key="5">
    <source>
        <dbReference type="ARBA" id="ARBA00023237"/>
    </source>
</evidence>
<reference evidence="9 10" key="1">
    <citation type="journal article" date="2015" name="Genome Announc.">
        <title>Genome Sequence of 'Candidatus Thioglobus singularis' Strain PS1, a Mixotroph from the SUP05 Clade of Marine Gammaproteobacteria.</title>
        <authorList>
            <person name="Marshall K.T."/>
            <person name="Morris R.M."/>
        </authorList>
    </citation>
    <scope>NUCLEOTIDE SEQUENCE [LARGE SCALE GENOMIC DNA]</scope>
    <source>
        <strain evidence="9 10">PS1</strain>
    </source>
</reference>
<dbReference type="InterPro" id="IPR004846">
    <property type="entry name" value="T2SS/T3SS_dom"/>
</dbReference>
<dbReference type="InterPro" id="IPR013355">
    <property type="entry name" value="Pilus_4_PilQ"/>
</dbReference>
<dbReference type="PANTHER" id="PTHR30604:SF1">
    <property type="entry name" value="DNA UTILIZATION PROTEIN HOFQ"/>
    <property type="match status" value="1"/>
</dbReference>
<keyword evidence="2 7" id="KW-0813">Transport</keyword>
<dbReference type="InterPro" id="IPR011662">
    <property type="entry name" value="Secretin/TonB_short_N"/>
</dbReference>
<sequence length="519" mass="56720">MKMKNNFLLALLVVFISSCEPNEYRSPFPVELQESNTELLEVSKSSLIIEPESFIADNQDRVIATALSGPIIDVESSEAEIAKSTIRKQINKEEVKNNIDVSSGSNKEEIFPISVNFENMPIEYMSVMFAEVSGRNIMIGDEVSGLVSAKLTDVPWDKALDSILKVKQLAKYVDEEANIIRIHSQEVLAAQEKYDLEIMQAMEKTRNAQDAVQPLYTEIFKLYYTEAKNVSTEIQSIINGPESGEGEEVSSAIEITIDERLNYLIVKATESDLNFIQRIISELDVRTKQILIEAFIVEASESLGRSLGADFAINSPDTNILGFRDNFRGDNALGITGSTLGAPAAGTSAISFILGTTTKNLSAALAASEDEGITKVLSNPRVFTLDGQAAEIKQVDQVPYTKVEDGVTSIELKDAGITLKVTPVIVGDGNIILSVDVEKSTVDTTIANPPIAKRTISTKLLIKDETIVVIGGVFTESTKSSKTQTPFLADLPLVGDLFKGEEKTNVRKELLVFLAPRII</sequence>
<feature type="domain" description="Secretin/TonB short N-terminal" evidence="8">
    <location>
        <begin position="135"/>
        <end position="185"/>
    </location>
</feature>
<dbReference type="GO" id="GO:0009279">
    <property type="term" value="C:cell outer membrane"/>
    <property type="evidence" value="ECO:0007669"/>
    <property type="project" value="UniProtKB-SubCell"/>
</dbReference>
<evidence type="ECO:0000256" key="2">
    <source>
        <dbReference type="ARBA" id="ARBA00022448"/>
    </source>
</evidence>
<keyword evidence="4" id="KW-0472">Membrane</keyword>
<comment type="similarity">
    <text evidence="6">Belongs to the bacterial secretin family.</text>
</comment>
<dbReference type="SMART" id="SM00965">
    <property type="entry name" value="STN"/>
    <property type="match status" value="1"/>
</dbReference>
<comment type="subcellular location">
    <subcellularLocation>
        <location evidence="7">Cell outer membrane</location>
    </subcellularLocation>
    <subcellularLocation>
        <location evidence="1">Membrane</location>
    </subcellularLocation>
</comment>
<evidence type="ECO:0000256" key="1">
    <source>
        <dbReference type="ARBA" id="ARBA00004370"/>
    </source>
</evidence>
<dbReference type="InterPro" id="IPR005644">
    <property type="entry name" value="NolW-like"/>
</dbReference>
<dbReference type="Gene3D" id="3.30.1370.130">
    <property type="match status" value="1"/>
</dbReference>
<dbReference type="InterPro" id="IPR051808">
    <property type="entry name" value="Type_IV_pilus_biogenesis"/>
</dbReference>